<dbReference type="OrthoDB" id="7349907at2759"/>
<gene>
    <name evidence="3" type="primary">HaOG200818</name>
    <name evidence="3" type="ORF">B5X24_HaOG200818</name>
</gene>
<protein>
    <submittedName>
        <fullName evidence="3">Uncharacterized protein</fullName>
    </submittedName>
</protein>
<evidence type="ECO:0000313" key="3">
    <source>
        <dbReference type="EMBL" id="PZC74285.1"/>
    </source>
</evidence>
<keyword evidence="2" id="KW-0732">Signal</keyword>
<feature type="chain" id="PRO_5016135236" evidence="2">
    <location>
        <begin position="18"/>
        <end position="213"/>
    </location>
</feature>
<dbReference type="InterPro" id="IPR036728">
    <property type="entry name" value="PBP_GOBP_sf"/>
</dbReference>
<dbReference type="SUPFAM" id="SSF47565">
    <property type="entry name" value="Insect pheromone/odorant-binding proteins"/>
    <property type="match status" value="1"/>
</dbReference>
<organism evidence="3 4">
    <name type="scientific">Helicoverpa armigera</name>
    <name type="common">Cotton bollworm</name>
    <name type="synonym">Heliothis armigera</name>
    <dbReference type="NCBI Taxonomy" id="29058"/>
    <lineage>
        <taxon>Eukaryota</taxon>
        <taxon>Metazoa</taxon>
        <taxon>Ecdysozoa</taxon>
        <taxon>Arthropoda</taxon>
        <taxon>Hexapoda</taxon>
        <taxon>Insecta</taxon>
        <taxon>Pterygota</taxon>
        <taxon>Neoptera</taxon>
        <taxon>Endopterygota</taxon>
        <taxon>Lepidoptera</taxon>
        <taxon>Glossata</taxon>
        <taxon>Ditrysia</taxon>
        <taxon>Noctuoidea</taxon>
        <taxon>Noctuidae</taxon>
        <taxon>Heliothinae</taxon>
        <taxon>Helicoverpa</taxon>
    </lineage>
</organism>
<name>A0A2W1BKS1_HELAM</name>
<dbReference type="CDD" id="cd23992">
    <property type="entry name" value="PBP_GOBP"/>
    <property type="match status" value="1"/>
</dbReference>
<accession>A0A2W1BKS1</accession>
<proteinExistence type="predicted"/>
<evidence type="ECO:0000313" key="4">
    <source>
        <dbReference type="Proteomes" id="UP000249218"/>
    </source>
</evidence>
<sequence>MFLRILVLFLMLYLSTCEVKDTADVETVAMSRMVGIDAVHDGNKKIDKDTIITRNLKLEKRNRGPKSTPKNNVEDKDPDWSYKTFPKEVVDHVEQFKKNMSECLREVQANDKRPVKRLSPKMESPVHGECLIACVLKRNGVILNGKVNKVNLLSLVSKFYSKDTKLMKKLEKNLDRCIELSVRIQDECLLASKLNDCTNDLMASNKHKISVNY</sequence>
<keyword evidence="4" id="KW-1185">Reference proteome</keyword>
<dbReference type="Proteomes" id="UP000249218">
    <property type="component" value="Unassembled WGS sequence"/>
</dbReference>
<evidence type="ECO:0000256" key="2">
    <source>
        <dbReference type="SAM" id="SignalP"/>
    </source>
</evidence>
<feature type="signal peptide" evidence="2">
    <location>
        <begin position="1"/>
        <end position="17"/>
    </location>
</feature>
<dbReference type="Pfam" id="PF01395">
    <property type="entry name" value="PBP_GOBP"/>
    <property type="match status" value="1"/>
</dbReference>
<dbReference type="EMBL" id="KZ150057">
    <property type="protein sequence ID" value="PZC74285.1"/>
    <property type="molecule type" value="Genomic_DNA"/>
</dbReference>
<evidence type="ECO:0000256" key="1">
    <source>
        <dbReference type="SAM" id="MobiDB-lite"/>
    </source>
</evidence>
<dbReference type="AlphaFoldDB" id="A0A2W1BKS1"/>
<dbReference type="GO" id="GO:0005549">
    <property type="term" value="F:odorant binding"/>
    <property type="evidence" value="ECO:0007669"/>
    <property type="project" value="InterPro"/>
</dbReference>
<feature type="region of interest" description="Disordered" evidence="1">
    <location>
        <begin position="58"/>
        <end position="79"/>
    </location>
</feature>
<dbReference type="Gene3D" id="1.10.238.20">
    <property type="entry name" value="Pheromone/general odorant binding protein domain"/>
    <property type="match status" value="1"/>
</dbReference>
<dbReference type="InterPro" id="IPR006170">
    <property type="entry name" value="PBP/GOBP"/>
</dbReference>
<reference evidence="3 4" key="1">
    <citation type="journal article" date="2017" name="BMC Biol.">
        <title>Genomic innovations, transcriptional plasticity and gene loss underlying the evolution and divergence of two highly polyphagous and invasive Helicoverpa pest species.</title>
        <authorList>
            <person name="Pearce S.L."/>
            <person name="Clarke D.F."/>
            <person name="East P.D."/>
            <person name="Elfekih S."/>
            <person name="Gordon K.H."/>
            <person name="Jermiin L.S."/>
            <person name="McGaughran A."/>
            <person name="Oakeshott J.G."/>
            <person name="Papanikolaou A."/>
            <person name="Perera O.P."/>
            <person name="Rane R.V."/>
            <person name="Richards S."/>
            <person name="Tay W.T."/>
            <person name="Walsh T.K."/>
            <person name="Anderson A."/>
            <person name="Anderson C.J."/>
            <person name="Asgari S."/>
            <person name="Board P.G."/>
            <person name="Bretschneider A."/>
            <person name="Campbell P.M."/>
            <person name="Chertemps T."/>
            <person name="Christeller J.T."/>
            <person name="Coppin C.W."/>
            <person name="Downes S.J."/>
            <person name="Duan G."/>
            <person name="Farnsworth C.A."/>
            <person name="Good R.T."/>
            <person name="Han L.B."/>
            <person name="Han Y.C."/>
            <person name="Hatje K."/>
            <person name="Horne I."/>
            <person name="Huang Y.P."/>
            <person name="Hughes D.S."/>
            <person name="Jacquin-Joly E."/>
            <person name="James W."/>
            <person name="Jhangiani S."/>
            <person name="Kollmar M."/>
            <person name="Kuwar S.S."/>
            <person name="Li S."/>
            <person name="Liu N.Y."/>
            <person name="Maibeche M.T."/>
            <person name="Miller J.R."/>
            <person name="Montagne N."/>
            <person name="Perry T."/>
            <person name="Qu J."/>
            <person name="Song S.V."/>
            <person name="Sutton G.G."/>
            <person name="Vogel H."/>
            <person name="Walenz B.P."/>
            <person name="Xu W."/>
            <person name="Zhang H.J."/>
            <person name="Zou Z."/>
            <person name="Batterham P."/>
            <person name="Edwards O.R."/>
            <person name="Feyereisen R."/>
            <person name="Gibbs R.A."/>
            <person name="Heckel D.G."/>
            <person name="McGrath A."/>
            <person name="Robin C."/>
            <person name="Scherer S.E."/>
            <person name="Worley K.C."/>
            <person name="Wu Y.D."/>
        </authorList>
    </citation>
    <scope>NUCLEOTIDE SEQUENCE [LARGE SCALE GENOMIC DNA]</scope>
    <source>
        <strain evidence="3">Harm_GR_Male_#8</strain>
        <tissue evidence="3">Whole organism</tissue>
    </source>
</reference>